<evidence type="ECO:0000259" key="5">
    <source>
        <dbReference type="Pfam" id="PF20511"/>
    </source>
</evidence>
<dbReference type="Proteomes" id="UP000767291">
    <property type="component" value="Unassembled WGS sequence"/>
</dbReference>
<gene>
    <name evidence="7" type="ORF">J2Z43_001975</name>
</gene>
<feature type="domain" description="Phosphomannose isomerase type I catalytic" evidence="5">
    <location>
        <begin position="3"/>
        <end position="107"/>
    </location>
</feature>
<dbReference type="InterPro" id="IPR046457">
    <property type="entry name" value="PMI_typeI_cat"/>
</dbReference>
<organism evidence="7 8">
    <name type="scientific">Metaclostridioides mangenotii</name>
    <dbReference type="NCBI Taxonomy" id="1540"/>
    <lineage>
        <taxon>Bacteria</taxon>
        <taxon>Bacillati</taxon>
        <taxon>Bacillota</taxon>
        <taxon>Clostridia</taxon>
        <taxon>Peptostreptococcales</taxon>
        <taxon>Peptostreptococcaceae</taxon>
        <taxon>Metaclostridioides</taxon>
    </lineage>
</organism>
<reference evidence="7 8" key="1">
    <citation type="submission" date="2021-03" db="EMBL/GenBank/DDBJ databases">
        <title>Genomic Encyclopedia of Type Strains, Phase IV (KMG-IV): sequencing the most valuable type-strain genomes for metagenomic binning, comparative biology and taxonomic classification.</title>
        <authorList>
            <person name="Goeker M."/>
        </authorList>
    </citation>
    <scope>NUCLEOTIDE SEQUENCE [LARGE SCALE GENOMIC DNA]</scope>
    <source>
        <strain evidence="7 8">DSM 1289</strain>
    </source>
</reference>
<dbReference type="CDD" id="cd07010">
    <property type="entry name" value="cupin_PMI_type_I_N_bac"/>
    <property type="match status" value="1"/>
</dbReference>
<dbReference type="InterPro" id="IPR051804">
    <property type="entry name" value="Carb_Metab_Reg_Kinase/Isom"/>
</dbReference>
<protein>
    <recommendedName>
        <fullName evidence="3">Phosphohexomutase</fullName>
    </recommendedName>
    <alternativeName>
        <fullName evidence="4">Phosphomannose isomerase</fullName>
    </alternativeName>
</protein>
<evidence type="ECO:0000313" key="8">
    <source>
        <dbReference type="Proteomes" id="UP000767291"/>
    </source>
</evidence>
<dbReference type="InterPro" id="IPR014628">
    <property type="entry name" value="Man6P_isomerase_Firm_short"/>
</dbReference>
<evidence type="ECO:0000256" key="4">
    <source>
        <dbReference type="ARBA" id="ARBA00030762"/>
    </source>
</evidence>
<accession>A0ABS4ECB3</accession>
<keyword evidence="8" id="KW-1185">Reference proteome</keyword>
<evidence type="ECO:0000256" key="2">
    <source>
        <dbReference type="ARBA" id="ARBA00022833"/>
    </source>
</evidence>
<evidence type="ECO:0000256" key="1">
    <source>
        <dbReference type="ARBA" id="ARBA00022723"/>
    </source>
</evidence>
<proteinExistence type="predicted"/>
<evidence type="ECO:0000313" key="7">
    <source>
        <dbReference type="EMBL" id="MBP1855580.1"/>
    </source>
</evidence>
<dbReference type="Gene3D" id="2.60.120.10">
    <property type="entry name" value="Jelly Rolls"/>
    <property type="match status" value="2"/>
</dbReference>
<dbReference type="GO" id="GO:0004476">
    <property type="term" value="F:mannose-6-phosphate isomerase activity"/>
    <property type="evidence" value="ECO:0007669"/>
    <property type="project" value="UniProtKB-EC"/>
</dbReference>
<dbReference type="InterPro" id="IPR014710">
    <property type="entry name" value="RmlC-like_jellyroll"/>
</dbReference>
<dbReference type="Pfam" id="PF21621">
    <property type="entry name" value="MPI_cupin_dom"/>
    <property type="match status" value="1"/>
</dbReference>
<dbReference type="SUPFAM" id="SSF51182">
    <property type="entry name" value="RmlC-like cupins"/>
    <property type="match status" value="1"/>
</dbReference>
<dbReference type="Pfam" id="PF20511">
    <property type="entry name" value="PMI_typeI_cat"/>
    <property type="match status" value="1"/>
</dbReference>
<name>A0ABS4ECB3_9FIRM</name>
<keyword evidence="7" id="KW-0413">Isomerase</keyword>
<keyword evidence="1" id="KW-0479">Metal-binding</keyword>
<dbReference type="InterPro" id="IPR049071">
    <property type="entry name" value="MPI_cupin_dom"/>
</dbReference>
<dbReference type="PIRSF" id="PIRSF036894">
    <property type="entry name" value="PMI_Firm_short"/>
    <property type="match status" value="1"/>
</dbReference>
<dbReference type="InterPro" id="IPR011051">
    <property type="entry name" value="RmlC_Cupin_sf"/>
</dbReference>
<dbReference type="PANTHER" id="PTHR42742">
    <property type="entry name" value="TRANSCRIPTIONAL REPRESSOR MPRA"/>
    <property type="match status" value="1"/>
</dbReference>
<comment type="caution">
    <text evidence="7">The sequence shown here is derived from an EMBL/GenBank/DDBJ whole genome shotgun (WGS) entry which is preliminary data.</text>
</comment>
<evidence type="ECO:0000259" key="6">
    <source>
        <dbReference type="Pfam" id="PF21621"/>
    </source>
</evidence>
<dbReference type="PANTHER" id="PTHR42742:SF3">
    <property type="entry name" value="FRUCTOKINASE"/>
    <property type="match status" value="1"/>
</dbReference>
<keyword evidence="2" id="KW-0862">Zinc</keyword>
<dbReference type="EMBL" id="JAGGJX010000003">
    <property type="protein sequence ID" value="MBP1855580.1"/>
    <property type="molecule type" value="Genomic_DNA"/>
</dbReference>
<dbReference type="RefSeq" id="WP_209456993.1">
    <property type="nucleotide sequence ID" value="NZ_BAAACS010000011.1"/>
</dbReference>
<feature type="domain" description="Mannose-6-phosphate isomerase cupin" evidence="6">
    <location>
        <begin position="244"/>
        <end position="318"/>
    </location>
</feature>
<sequence>MEIVKLKPAFQNYLWGGTKLKELYNKKVDLDKVAESWELSNHKDGQSIVASGTYEGLKFGDYLNKIGRESLGTNCDQFDDFPVLIKFIDAKTSLSVQVHPDDEYALRVEKEHGKTELWYVMDCEEDSFLYYGVNRDISKDEFKQRIENNTVLEVLNKISIKKGDVFFIEAGTIHAIGSGIVICEIQQNSNKTYRIYDFGRVDKNGNTRELHIDKAIDVVKLEKTDEHINIVDKFEKFKNYTKRKLSSCKYFTVFKYDVLSECLINVDKASFNSVIILEGDGRVVNDNVSIDFTKGDSLFIPANTGDINIEGNCQFILTRI</sequence>
<evidence type="ECO:0000256" key="3">
    <source>
        <dbReference type="ARBA" id="ARBA00029741"/>
    </source>
</evidence>